<accession>A0A0K0FAX2</accession>
<reference evidence="1" key="1">
    <citation type="submission" date="2014-07" db="EMBL/GenBank/DDBJ databases">
        <authorList>
            <person name="Martin A.A"/>
            <person name="De Silva N."/>
        </authorList>
    </citation>
    <scope>NUCLEOTIDE SEQUENCE</scope>
</reference>
<keyword evidence="1" id="KW-1185">Reference proteome</keyword>
<evidence type="ECO:0000313" key="2">
    <source>
        <dbReference type="WBParaSite" id="SVE_0597800.1"/>
    </source>
</evidence>
<sequence>MRCTRSSGLIQHLKMHPQDGLGLIFLVKFLYDNLCLPGGTHNESIATKNENYRDIAEYFWVRGQLLLCAPAELINLSGSYLMKFNCFKFNKEIICFGSNHLPTQNKILNDVVDFLVSAPMRGADGSIAGTVFTVKRER</sequence>
<dbReference type="Pfam" id="PF05518">
    <property type="entry name" value="Totivirus_coat"/>
    <property type="match status" value="1"/>
</dbReference>
<dbReference type="WBParaSite" id="SVE_0597800.1">
    <property type="protein sequence ID" value="SVE_0597800.1"/>
    <property type="gene ID" value="SVE_0597800"/>
</dbReference>
<reference evidence="2" key="2">
    <citation type="submission" date="2015-08" db="UniProtKB">
        <authorList>
            <consortium name="WormBaseParasite"/>
        </authorList>
    </citation>
    <scope>IDENTIFICATION</scope>
</reference>
<dbReference type="InterPro" id="IPR008871">
    <property type="entry name" value="Totivirus_coat"/>
</dbReference>
<dbReference type="AlphaFoldDB" id="A0A0K0FAX2"/>
<proteinExistence type="predicted"/>
<protein>
    <submittedName>
        <fullName evidence="2">Uncharacterized protein</fullName>
    </submittedName>
</protein>
<name>A0A0K0FAX2_STRVS</name>
<dbReference type="Proteomes" id="UP000035680">
    <property type="component" value="Unassembled WGS sequence"/>
</dbReference>
<organism evidence="1 2">
    <name type="scientific">Strongyloides venezuelensis</name>
    <name type="common">Threadworm</name>
    <dbReference type="NCBI Taxonomy" id="75913"/>
    <lineage>
        <taxon>Eukaryota</taxon>
        <taxon>Metazoa</taxon>
        <taxon>Ecdysozoa</taxon>
        <taxon>Nematoda</taxon>
        <taxon>Chromadorea</taxon>
        <taxon>Rhabditida</taxon>
        <taxon>Tylenchina</taxon>
        <taxon>Panagrolaimomorpha</taxon>
        <taxon>Strongyloidoidea</taxon>
        <taxon>Strongyloididae</taxon>
        <taxon>Strongyloides</taxon>
    </lineage>
</organism>
<evidence type="ECO:0000313" key="1">
    <source>
        <dbReference type="Proteomes" id="UP000035680"/>
    </source>
</evidence>